<dbReference type="PANTHER" id="PTHR30269:SF37">
    <property type="entry name" value="MEMBRANE TRANSPORTER PROTEIN"/>
    <property type="match status" value="1"/>
</dbReference>
<feature type="transmembrane region" description="Helical" evidence="8">
    <location>
        <begin position="243"/>
        <end position="261"/>
    </location>
</feature>
<feature type="transmembrane region" description="Helical" evidence="8">
    <location>
        <begin position="82"/>
        <end position="103"/>
    </location>
</feature>
<protein>
    <recommendedName>
        <fullName evidence="8">Probable membrane transporter protein</fullName>
    </recommendedName>
</protein>
<feature type="transmembrane region" description="Helical" evidence="8">
    <location>
        <begin position="205"/>
        <end position="223"/>
    </location>
</feature>
<keyword evidence="4 8" id="KW-1003">Cell membrane</keyword>
<name>A0A1H0QUS0_9BACT</name>
<dbReference type="InterPro" id="IPR002781">
    <property type="entry name" value="TM_pro_TauE-like"/>
</dbReference>
<dbReference type="InterPro" id="IPR052017">
    <property type="entry name" value="TSUP"/>
</dbReference>
<evidence type="ECO:0000256" key="1">
    <source>
        <dbReference type="ARBA" id="ARBA00004651"/>
    </source>
</evidence>
<dbReference type="STRING" id="91360.SAMN05660330_02084"/>
<evidence type="ECO:0000256" key="5">
    <source>
        <dbReference type="ARBA" id="ARBA00022692"/>
    </source>
</evidence>
<evidence type="ECO:0000313" key="9">
    <source>
        <dbReference type="EMBL" id="SDP21047.1"/>
    </source>
</evidence>
<evidence type="ECO:0000256" key="6">
    <source>
        <dbReference type="ARBA" id="ARBA00022989"/>
    </source>
</evidence>
<dbReference type="AlphaFoldDB" id="A0A1H0QUS0"/>
<keyword evidence="5 8" id="KW-0812">Transmembrane</keyword>
<evidence type="ECO:0000256" key="3">
    <source>
        <dbReference type="ARBA" id="ARBA00022448"/>
    </source>
</evidence>
<comment type="similarity">
    <text evidence="2 8">Belongs to the 4-toluene sulfonate uptake permease (TSUP) (TC 2.A.102) family.</text>
</comment>
<organism evidence="9 10">
    <name type="scientific">Desulforhopalus singaporensis</name>
    <dbReference type="NCBI Taxonomy" id="91360"/>
    <lineage>
        <taxon>Bacteria</taxon>
        <taxon>Pseudomonadati</taxon>
        <taxon>Thermodesulfobacteriota</taxon>
        <taxon>Desulfobulbia</taxon>
        <taxon>Desulfobulbales</taxon>
        <taxon>Desulfocapsaceae</taxon>
        <taxon>Desulforhopalus</taxon>
    </lineage>
</organism>
<feature type="transmembrane region" description="Helical" evidence="8">
    <location>
        <begin position="183"/>
        <end position="200"/>
    </location>
</feature>
<dbReference type="EMBL" id="FNJI01000013">
    <property type="protein sequence ID" value="SDP21047.1"/>
    <property type="molecule type" value="Genomic_DNA"/>
</dbReference>
<comment type="subcellular location">
    <subcellularLocation>
        <location evidence="1 8">Cell membrane</location>
        <topology evidence="1 8">Multi-pass membrane protein</topology>
    </subcellularLocation>
</comment>
<keyword evidence="10" id="KW-1185">Reference proteome</keyword>
<evidence type="ECO:0000256" key="8">
    <source>
        <dbReference type="RuleBase" id="RU363041"/>
    </source>
</evidence>
<dbReference type="Proteomes" id="UP000199073">
    <property type="component" value="Unassembled WGS sequence"/>
</dbReference>
<evidence type="ECO:0000313" key="10">
    <source>
        <dbReference type="Proteomes" id="UP000199073"/>
    </source>
</evidence>
<feature type="transmembrane region" description="Helical" evidence="8">
    <location>
        <begin position="109"/>
        <end position="127"/>
    </location>
</feature>
<accession>A0A1H0QUS0</accession>
<feature type="transmembrane region" description="Helical" evidence="8">
    <location>
        <begin position="33"/>
        <end position="50"/>
    </location>
</feature>
<feature type="transmembrane region" description="Helical" evidence="8">
    <location>
        <begin position="56"/>
        <end position="75"/>
    </location>
</feature>
<evidence type="ECO:0000256" key="7">
    <source>
        <dbReference type="ARBA" id="ARBA00023136"/>
    </source>
</evidence>
<dbReference type="Pfam" id="PF01925">
    <property type="entry name" value="TauE"/>
    <property type="match status" value="1"/>
</dbReference>
<proteinExistence type="inferred from homology"/>
<keyword evidence="6 8" id="KW-1133">Transmembrane helix</keyword>
<feature type="transmembrane region" description="Helical" evidence="8">
    <location>
        <begin position="148"/>
        <end position="171"/>
    </location>
</feature>
<reference evidence="9 10" key="1">
    <citation type="submission" date="2016-10" db="EMBL/GenBank/DDBJ databases">
        <authorList>
            <person name="de Groot N.N."/>
        </authorList>
    </citation>
    <scope>NUCLEOTIDE SEQUENCE [LARGE SCALE GENOMIC DNA]</scope>
    <source>
        <strain evidence="9 10">DSM 12130</strain>
    </source>
</reference>
<dbReference type="OrthoDB" id="7843147at2"/>
<keyword evidence="7 8" id="KW-0472">Membrane</keyword>
<dbReference type="GO" id="GO:0005886">
    <property type="term" value="C:plasma membrane"/>
    <property type="evidence" value="ECO:0007669"/>
    <property type="project" value="UniProtKB-SubCell"/>
</dbReference>
<gene>
    <name evidence="9" type="ORF">SAMN05660330_02084</name>
</gene>
<dbReference type="PANTHER" id="PTHR30269">
    <property type="entry name" value="TRANSMEMBRANE PROTEIN YFCA"/>
    <property type="match status" value="1"/>
</dbReference>
<evidence type="ECO:0000256" key="4">
    <source>
        <dbReference type="ARBA" id="ARBA00022475"/>
    </source>
</evidence>
<evidence type="ECO:0000256" key="2">
    <source>
        <dbReference type="ARBA" id="ARBA00009142"/>
    </source>
</evidence>
<sequence>MGDWIFSLIPGIGVEQLLIIWAGIIFAGLLRAFTGFGFALAAVPVLALVLTPVQTVVLTAALSLGIGVVTLFVYWRYVPRSTLAWLLFFSLVGTYLGSLLLVAFTPQDFQLWIGLSVILASILLGLVKPGKAKTAGGKSKTGSFVRGVAGLFSGVMNGAFAIPGPPVIVYVMATEADPNRSRSLMIAFWTLSSALALCIYGGQGLVGFQALWLFVLSFPAMVVGDKLGYSLFKRYGSSFYRRVSLATLVAIGVVSLGRACLS</sequence>
<feature type="transmembrane region" description="Helical" evidence="8">
    <location>
        <begin position="6"/>
        <end position="26"/>
    </location>
</feature>
<keyword evidence="3" id="KW-0813">Transport</keyword>